<dbReference type="SUPFAM" id="SSF52047">
    <property type="entry name" value="RNI-like"/>
    <property type="match status" value="1"/>
</dbReference>
<keyword evidence="5" id="KW-1185">Reference proteome</keyword>
<evidence type="ECO:0000256" key="1">
    <source>
        <dbReference type="SAM" id="MobiDB-lite"/>
    </source>
</evidence>
<dbReference type="Gene3D" id="3.80.10.10">
    <property type="entry name" value="Ribonuclease Inhibitor"/>
    <property type="match status" value="2"/>
</dbReference>
<dbReference type="InterPro" id="IPR056451">
    <property type="entry name" value="Znf_Tbcl_Rhp7"/>
</dbReference>
<name>A0A9W8TLU8_9PEZI</name>
<organism evidence="4 5">
    <name type="scientific">Xylaria arbuscula</name>
    <dbReference type="NCBI Taxonomy" id="114810"/>
    <lineage>
        <taxon>Eukaryota</taxon>
        <taxon>Fungi</taxon>
        <taxon>Dikarya</taxon>
        <taxon>Ascomycota</taxon>
        <taxon>Pezizomycotina</taxon>
        <taxon>Sordariomycetes</taxon>
        <taxon>Xylariomycetidae</taxon>
        <taxon>Xylariales</taxon>
        <taxon>Xylariaceae</taxon>
        <taxon>Xylaria</taxon>
    </lineage>
</organism>
<feature type="compositionally biased region" description="Polar residues" evidence="1">
    <location>
        <begin position="82"/>
        <end position="98"/>
    </location>
</feature>
<dbReference type="GO" id="GO:0031146">
    <property type="term" value="P:SCF-dependent proteasomal ubiquitin-dependent protein catabolic process"/>
    <property type="evidence" value="ECO:0007669"/>
    <property type="project" value="TreeGrafter"/>
</dbReference>
<dbReference type="PANTHER" id="PTHR13318">
    <property type="entry name" value="PARTNER OF PAIRED, ISOFORM B-RELATED"/>
    <property type="match status" value="1"/>
</dbReference>
<dbReference type="VEuPathDB" id="FungiDB:F4678DRAFT_468647"/>
<accession>A0A9W8TLU8</accession>
<evidence type="ECO:0000313" key="4">
    <source>
        <dbReference type="EMBL" id="KAJ3569688.1"/>
    </source>
</evidence>
<dbReference type="InterPro" id="IPR057207">
    <property type="entry name" value="FBXL15_LRR"/>
</dbReference>
<evidence type="ECO:0000313" key="5">
    <source>
        <dbReference type="Proteomes" id="UP001148614"/>
    </source>
</evidence>
<proteinExistence type="predicted"/>
<feature type="region of interest" description="Disordered" evidence="1">
    <location>
        <begin position="74"/>
        <end position="153"/>
    </location>
</feature>
<feature type="domain" description="DNA repair protein rhp7 treble clef" evidence="2">
    <location>
        <begin position="170"/>
        <end position="208"/>
    </location>
</feature>
<evidence type="ECO:0000259" key="3">
    <source>
        <dbReference type="Pfam" id="PF25372"/>
    </source>
</evidence>
<reference evidence="4" key="1">
    <citation type="submission" date="2022-07" db="EMBL/GenBank/DDBJ databases">
        <title>Genome Sequence of Xylaria arbuscula.</title>
        <authorList>
            <person name="Buettner E."/>
        </authorList>
    </citation>
    <scope>NUCLEOTIDE SEQUENCE</scope>
    <source>
        <strain evidence="4">VT107</strain>
    </source>
</reference>
<dbReference type="EMBL" id="JANPWZ010001009">
    <property type="protein sequence ID" value="KAJ3569688.1"/>
    <property type="molecule type" value="Genomic_DNA"/>
</dbReference>
<sequence length="649" mass="72684">MDLPLYALERGATTALAMGSSGRAEAVACSYRRDWNNNDQNHGRRAIRGPQSALTDFLASQNISAARIRADAQARRAVASATPNAASDTPATEEPQQNGDEEDAVDDVVSGRSAAAAARRVRDQKRRKQQEAIAKIKKSKAYKKRKRGADSDSDDDLALALFNEKMTPLPGQMSNCEICDKRFTVTPYTRSGPEGGLLCPPCGRQLAKDEDANKKQKKKRGPVKGGAGRRKMQSRILDGTYDVGAKPLMTLCIETLAKNIHLADDLGDLPPNVIDRIARLLSKTRLLNPDTLNLFLQPHHEVLKVYDAAKLTSDDFIKIFQMVPQLKRLKLRNAIQFTDRVMQFLMSRKNALEGIYLHGANLLTEEVWAEFLKQKGTHLRGLQVYYTDKHFNNDSVNVMSKACPNLTRLKICHNQAVSDEGIKYIAKLDQLEHLSLQLVTKTTTEPYVHLVQSIGPQLQTFSLKKVSEVDDRLLNALHDNCTNLSKLRITESEFMTDAGFVRLFRDWKNRPLSFLDLQKCRHIDAAQPRNNEHMVGLCSEGFEALMEHSGTGLQHLNIHACRNITREAFEKVFASDKRYLQLRHLEISFCEHVNDFVVGSIFRSCPNLKEVNVFGCMKVKDVRVPRGKILVGVPNAVGMRIEGVDDGSD</sequence>
<feature type="compositionally biased region" description="Basic residues" evidence="1">
    <location>
        <begin position="135"/>
        <end position="147"/>
    </location>
</feature>
<feature type="compositionally biased region" description="Basic residues" evidence="1">
    <location>
        <begin position="215"/>
        <end position="231"/>
    </location>
</feature>
<comment type="caution">
    <text evidence="4">The sequence shown here is derived from an EMBL/GenBank/DDBJ whole genome shotgun (WGS) entry which is preliminary data.</text>
</comment>
<feature type="region of interest" description="Disordered" evidence="1">
    <location>
        <begin position="209"/>
        <end position="231"/>
    </location>
</feature>
<dbReference type="InterPro" id="IPR032675">
    <property type="entry name" value="LRR_dom_sf"/>
</dbReference>
<gene>
    <name evidence="4" type="ORF">NPX13_g6000</name>
</gene>
<dbReference type="AlphaFoldDB" id="A0A9W8TLU8"/>
<dbReference type="FunFam" id="3.80.10.10:FF:000601">
    <property type="entry name" value="DNA repair protein Rad7, protein"/>
    <property type="match status" value="1"/>
</dbReference>
<dbReference type="Proteomes" id="UP001148614">
    <property type="component" value="Unassembled WGS sequence"/>
</dbReference>
<dbReference type="Pfam" id="PF25372">
    <property type="entry name" value="DUF7885"/>
    <property type="match status" value="1"/>
</dbReference>
<feature type="compositionally biased region" description="Low complexity" evidence="1">
    <location>
        <begin position="107"/>
        <end position="118"/>
    </location>
</feature>
<dbReference type="Pfam" id="PF23550">
    <property type="entry name" value="zf_Tbcl_Rhp7"/>
    <property type="match status" value="1"/>
</dbReference>
<evidence type="ECO:0000259" key="2">
    <source>
        <dbReference type="Pfam" id="PF23550"/>
    </source>
</evidence>
<feature type="domain" description="F-box/LRR-repeat protein 15-like leucin rich repeat" evidence="3">
    <location>
        <begin position="309"/>
        <end position="524"/>
    </location>
</feature>
<protein>
    <submittedName>
        <fullName evidence="4">Uncharacterized protein</fullName>
    </submittedName>
</protein>
<dbReference type="SMART" id="SM00367">
    <property type="entry name" value="LRR_CC"/>
    <property type="match status" value="6"/>
</dbReference>
<dbReference type="GO" id="GO:0019005">
    <property type="term" value="C:SCF ubiquitin ligase complex"/>
    <property type="evidence" value="ECO:0007669"/>
    <property type="project" value="TreeGrafter"/>
</dbReference>
<dbReference type="InterPro" id="IPR006553">
    <property type="entry name" value="Leu-rich_rpt_Cys-con_subtyp"/>
</dbReference>